<evidence type="ECO:0000313" key="2">
    <source>
        <dbReference type="Proteomes" id="UP001152622"/>
    </source>
</evidence>
<evidence type="ECO:0000313" key="1">
    <source>
        <dbReference type="EMBL" id="KAJ8359213.1"/>
    </source>
</evidence>
<sequence>MQAPAGVGNRPLPPVLHLSQHRSYALQTGIRIESKEKVEVRKRQHRVNLHLPVATGQIQASHWPETTRFRPINDSSILGRGLPASLRFLPAHSSSRFLSCSSHRSPLPRTQSPPCIPLLPAPALPLCSGQPRIQSPSP</sequence>
<dbReference type="EMBL" id="JAINUF010000005">
    <property type="protein sequence ID" value="KAJ8359213.1"/>
    <property type="molecule type" value="Genomic_DNA"/>
</dbReference>
<name>A0A9Q1FHU2_SYNKA</name>
<reference evidence="1" key="1">
    <citation type="journal article" date="2023" name="Science">
        <title>Genome structures resolve the early diversification of teleost fishes.</title>
        <authorList>
            <person name="Parey E."/>
            <person name="Louis A."/>
            <person name="Montfort J."/>
            <person name="Bouchez O."/>
            <person name="Roques C."/>
            <person name="Iampietro C."/>
            <person name="Lluch J."/>
            <person name="Castinel A."/>
            <person name="Donnadieu C."/>
            <person name="Desvignes T."/>
            <person name="Floi Bucao C."/>
            <person name="Jouanno E."/>
            <person name="Wen M."/>
            <person name="Mejri S."/>
            <person name="Dirks R."/>
            <person name="Jansen H."/>
            <person name="Henkel C."/>
            <person name="Chen W.J."/>
            <person name="Zahm M."/>
            <person name="Cabau C."/>
            <person name="Klopp C."/>
            <person name="Thompson A.W."/>
            <person name="Robinson-Rechavi M."/>
            <person name="Braasch I."/>
            <person name="Lecointre G."/>
            <person name="Bobe J."/>
            <person name="Postlethwait J.H."/>
            <person name="Berthelot C."/>
            <person name="Roest Crollius H."/>
            <person name="Guiguen Y."/>
        </authorList>
    </citation>
    <scope>NUCLEOTIDE SEQUENCE</scope>
    <source>
        <strain evidence="1">WJC10195</strain>
    </source>
</reference>
<gene>
    <name evidence="1" type="ORF">SKAU_G00157380</name>
</gene>
<organism evidence="1 2">
    <name type="scientific">Synaphobranchus kaupii</name>
    <name type="common">Kaup's arrowtooth eel</name>
    <dbReference type="NCBI Taxonomy" id="118154"/>
    <lineage>
        <taxon>Eukaryota</taxon>
        <taxon>Metazoa</taxon>
        <taxon>Chordata</taxon>
        <taxon>Craniata</taxon>
        <taxon>Vertebrata</taxon>
        <taxon>Euteleostomi</taxon>
        <taxon>Actinopterygii</taxon>
        <taxon>Neopterygii</taxon>
        <taxon>Teleostei</taxon>
        <taxon>Anguilliformes</taxon>
        <taxon>Synaphobranchidae</taxon>
        <taxon>Synaphobranchus</taxon>
    </lineage>
</organism>
<dbReference type="AlphaFoldDB" id="A0A9Q1FHU2"/>
<keyword evidence="2" id="KW-1185">Reference proteome</keyword>
<accession>A0A9Q1FHU2</accession>
<protein>
    <submittedName>
        <fullName evidence="1">Uncharacterized protein</fullName>
    </submittedName>
</protein>
<comment type="caution">
    <text evidence="1">The sequence shown here is derived from an EMBL/GenBank/DDBJ whole genome shotgun (WGS) entry which is preliminary data.</text>
</comment>
<proteinExistence type="predicted"/>
<dbReference type="Proteomes" id="UP001152622">
    <property type="component" value="Chromosome 5"/>
</dbReference>